<evidence type="ECO:0000256" key="1">
    <source>
        <dbReference type="SAM" id="Coils"/>
    </source>
</evidence>
<keyword evidence="1" id="KW-0175">Coiled coil</keyword>
<proteinExistence type="predicted"/>
<dbReference type="EMBL" id="LR877155">
    <property type="protein sequence ID" value="CAD2218486.1"/>
    <property type="molecule type" value="Genomic_DNA"/>
</dbReference>
<feature type="compositionally biased region" description="Basic and acidic residues" evidence="2">
    <location>
        <begin position="69"/>
        <end position="85"/>
    </location>
</feature>
<gene>
    <name evidence="3" type="ORF">ADEAN_000597500</name>
</gene>
<dbReference type="AlphaFoldDB" id="A0A7G2CFD1"/>
<dbReference type="VEuPathDB" id="TriTrypDB:ADEAN_000597500"/>
<feature type="coiled-coil region" evidence="1">
    <location>
        <begin position="2"/>
        <end position="58"/>
    </location>
</feature>
<evidence type="ECO:0000256" key="2">
    <source>
        <dbReference type="SAM" id="MobiDB-lite"/>
    </source>
</evidence>
<protein>
    <submittedName>
        <fullName evidence="3">Uncharacterized protein</fullName>
    </submittedName>
</protein>
<name>A0A7G2CFD1_9TRYP</name>
<keyword evidence="4" id="KW-1185">Reference proteome</keyword>
<accession>A0A7G2CFD1</accession>
<organism evidence="3 4">
    <name type="scientific">Angomonas deanei</name>
    <dbReference type="NCBI Taxonomy" id="59799"/>
    <lineage>
        <taxon>Eukaryota</taxon>
        <taxon>Discoba</taxon>
        <taxon>Euglenozoa</taxon>
        <taxon>Kinetoplastea</taxon>
        <taxon>Metakinetoplastina</taxon>
        <taxon>Trypanosomatida</taxon>
        <taxon>Trypanosomatidae</taxon>
        <taxon>Strigomonadinae</taxon>
        <taxon>Angomonas</taxon>
    </lineage>
</organism>
<reference evidence="3 4" key="1">
    <citation type="submission" date="2020-08" db="EMBL/GenBank/DDBJ databases">
        <authorList>
            <person name="Newling K."/>
            <person name="Davey J."/>
            <person name="Forrester S."/>
        </authorList>
    </citation>
    <scope>NUCLEOTIDE SEQUENCE [LARGE SCALE GENOMIC DNA]</scope>
    <source>
        <strain evidence="4">Crithidia deanei Carvalho (ATCC PRA-265)</strain>
    </source>
</reference>
<feature type="region of interest" description="Disordered" evidence="2">
    <location>
        <begin position="259"/>
        <end position="306"/>
    </location>
</feature>
<evidence type="ECO:0000313" key="3">
    <source>
        <dbReference type="EMBL" id="CAD2218486.1"/>
    </source>
</evidence>
<feature type="region of interest" description="Disordered" evidence="2">
    <location>
        <begin position="69"/>
        <end position="89"/>
    </location>
</feature>
<evidence type="ECO:0000313" key="4">
    <source>
        <dbReference type="Proteomes" id="UP000515908"/>
    </source>
</evidence>
<dbReference type="Proteomes" id="UP000515908">
    <property type="component" value="Chromosome 11"/>
</dbReference>
<sequence length="426" mass="47011">MIAAMKRQMDVLTQENSLLRSELSTLKVSSAAESTASSGEVQSRLTQLQEEMKRMNNEWRTHAEGIAEKLQSKEQSEGASHERESQFQSQLDALTDEVQSLRKKEEAQKTTWLTVNQFLQAWGVPSAPLPKEGSSETERTQYVRALPPLKSLLQEIQESQQQLEQRVREVSSREVPAEEAAGASGALQETLQSLDKRLCEVEVLLPAGGPTEGKRSVQDRLVQVEERLQHLLNHTDGKMEGGLAMTDLAYRVSLMEETLEGLPPKSARRGTPPPEDRPASPADIQQGKRQGSLPPLAAQRHPSRHIDQPAVETLRRSVIGERSVSLAVGQEDGLRRRVAQLEENVAQLELNKVDRGELNTLEANLKESLHPHGIALRTQTVTPYVVDRKEKTTGTGRPVYVGGASVFMNDGAQRTTAAAASYSSTI</sequence>